<keyword evidence="5" id="KW-1185">Reference proteome</keyword>
<gene>
    <name evidence="4" type="ORF">BUALT_Bualt18G0114100</name>
</gene>
<evidence type="ECO:0000256" key="3">
    <source>
        <dbReference type="SAM" id="MobiDB-lite"/>
    </source>
</evidence>
<dbReference type="PANTHER" id="PTHR31342">
    <property type="entry name" value="PROTEIN CHUP1, CHLOROPLASTIC"/>
    <property type="match status" value="1"/>
</dbReference>
<proteinExistence type="predicted"/>
<organism evidence="4 5">
    <name type="scientific">Buddleja alternifolia</name>
    <dbReference type="NCBI Taxonomy" id="168488"/>
    <lineage>
        <taxon>Eukaryota</taxon>
        <taxon>Viridiplantae</taxon>
        <taxon>Streptophyta</taxon>
        <taxon>Embryophyta</taxon>
        <taxon>Tracheophyta</taxon>
        <taxon>Spermatophyta</taxon>
        <taxon>Magnoliopsida</taxon>
        <taxon>eudicotyledons</taxon>
        <taxon>Gunneridae</taxon>
        <taxon>Pentapetalae</taxon>
        <taxon>asterids</taxon>
        <taxon>lamiids</taxon>
        <taxon>Lamiales</taxon>
        <taxon>Scrophulariaceae</taxon>
        <taxon>Buddlejeae</taxon>
        <taxon>Buddleja</taxon>
    </lineage>
</organism>
<keyword evidence="1 2" id="KW-0175">Coiled coil</keyword>
<feature type="coiled-coil region" evidence="2">
    <location>
        <begin position="69"/>
        <end position="144"/>
    </location>
</feature>
<dbReference type="PANTHER" id="PTHR31342:SF18">
    <property type="entry name" value="OS01G0651932 PROTEIN"/>
    <property type="match status" value="1"/>
</dbReference>
<feature type="region of interest" description="Disordered" evidence="3">
    <location>
        <begin position="245"/>
        <end position="330"/>
    </location>
</feature>
<feature type="compositionally biased region" description="Pro residues" evidence="3">
    <location>
        <begin position="352"/>
        <end position="391"/>
    </location>
</feature>
<dbReference type="InterPro" id="IPR040265">
    <property type="entry name" value="CHUP1/IPGA1-like"/>
</dbReference>
<dbReference type="EMBL" id="WHWC01000018">
    <property type="protein sequence ID" value="KAG8365525.1"/>
    <property type="molecule type" value="Genomic_DNA"/>
</dbReference>
<feature type="compositionally biased region" description="Basic and acidic residues" evidence="3">
    <location>
        <begin position="269"/>
        <end position="281"/>
    </location>
</feature>
<dbReference type="GO" id="GO:0055028">
    <property type="term" value="C:cortical microtubule"/>
    <property type="evidence" value="ECO:0007669"/>
    <property type="project" value="TreeGrafter"/>
</dbReference>
<feature type="compositionally biased region" description="Polar residues" evidence="3">
    <location>
        <begin position="15"/>
        <end position="48"/>
    </location>
</feature>
<dbReference type="GO" id="GO:0072699">
    <property type="term" value="P:protein localization to cortical microtubule cytoskeleton"/>
    <property type="evidence" value="ECO:0007669"/>
    <property type="project" value="TreeGrafter"/>
</dbReference>
<evidence type="ECO:0000256" key="1">
    <source>
        <dbReference type="ARBA" id="ARBA00023054"/>
    </source>
</evidence>
<evidence type="ECO:0000313" key="5">
    <source>
        <dbReference type="Proteomes" id="UP000826271"/>
    </source>
</evidence>
<evidence type="ECO:0000256" key="2">
    <source>
        <dbReference type="SAM" id="Coils"/>
    </source>
</evidence>
<dbReference type="Proteomes" id="UP000826271">
    <property type="component" value="Unassembled WGS sequence"/>
</dbReference>
<protein>
    <recommendedName>
        <fullName evidence="6">Protein CHUP1, chloroplastic-like</fullName>
    </recommendedName>
</protein>
<feature type="region of interest" description="Disordered" evidence="3">
    <location>
        <begin position="1"/>
        <end position="48"/>
    </location>
</feature>
<evidence type="ECO:0000313" key="4">
    <source>
        <dbReference type="EMBL" id="KAG8365525.1"/>
    </source>
</evidence>
<evidence type="ECO:0008006" key="6">
    <source>
        <dbReference type="Google" id="ProtNLM"/>
    </source>
</evidence>
<sequence>MVAGKVKTAMGFQKSPANTKQKSQKSPLLSTPNSAKQQPQKESGTAFSRSFGAYFPRASAQVQPRPPDVSELLRLVEELRERESCLKTQLLGQKLLNESAAIVPVLENEISKKDSEIERSRKKIECLEAENEKLRLENEFLHMELSKQNHKYEEKIQYMQCELSDIKKTIAENERQHEVSSSSSSSSSTPKLIDVTKNCNKFSFANKSFRNCATQNNVTGNFFESVHVKNELELEVMNTRRHSQYSFEETIETSDGEIRSRAPRVPKPPPRELELEVENTRRHSQCSFEETIGTPDGEIRPRAPRVPKTPPRPSSSLLSSSSSSCLTSSLSAPAYGSLSDSADRALAEISNIPPPPPPPPVPAKFSAPPPPPPPPPRSTAAPPPPPPPPMGLKPVQANVKRIPEVVEFYHSLMRRDSICRRDSGGGGGGAADAQAAGATAKDMIGEIENRSSHLLAIKTDVETQGDFIRFLIKEVEGAAFTDIEDVVPFVKWLDDELSYLVDERAVLKHFDWPEKKADALREAAFGYSDLKKLEFEVSSFRDHDQRQPCRPALRKMQSLFEKLEHGVYNLSRVRESATKRYKVFQIPINWMLDSGYVSQIKLASVKLAMKYMKRVLAELGAVGGGPEEEELIRQGVKFAFRVHQFAGGFDVETMRAFQELRDKAQSCSVKSQNQNQHKFVCRSSSAAC</sequence>
<feature type="compositionally biased region" description="Low complexity" evidence="3">
    <location>
        <begin position="314"/>
        <end position="330"/>
    </location>
</feature>
<accession>A0AAV6W9Y9</accession>
<comment type="caution">
    <text evidence="4">The sequence shown here is derived from an EMBL/GenBank/DDBJ whole genome shotgun (WGS) entry which is preliminary data.</text>
</comment>
<reference evidence="4" key="1">
    <citation type="submission" date="2019-10" db="EMBL/GenBank/DDBJ databases">
        <authorList>
            <person name="Zhang R."/>
            <person name="Pan Y."/>
            <person name="Wang J."/>
            <person name="Ma R."/>
            <person name="Yu S."/>
        </authorList>
    </citation>
    <scope>NUCLEOTIDE SEQUENCE</scope>
    <source>
        <strain evidence="4">LA-IB0</strain>
        <tissue evidence="4">Leaf</tissue>
    </source>
</reference>
<dbReference type="AlphaFoldDB" id="A0AAV6W9Y9"/>
<name>A0AAV6W9Y9_9LAMI</name>
<feature type="region of interest" description="Disordered" evidence="3">
    <location>
        <begin position="348"/>
        <end position="394"/>
    </location>
</feature>